<accession>A0AA39FX61</accession>
<protein>
    <submittedName>
        <fullName evidence="2">Uncharacterized protein</fullName>
    </submittedName>
</protein>
<comment type="caution">
    <text evidence="2">The sequence shown here is derived from an EMBL/GenBank/DDBJ whole genome shotgun (WGS) entry which is preliminary data.</text>
</comment>
<reference evidence="2" key="2">
    <citation type="submission" date="2023-03" db="EMBL/GenBank/DDBJ databases">
        <authorList>
            <person name="Inwood S.N."/>
            <person name="Skelly J.G."/>
            <person name="Guhlin J."/>
            <person name="Harrop T.W.R."/>
            <person name="Goldson S.G."/>
            <person name="Dearden P.K."/>
        </authorList>
    </citation>
    <scope>NUCLEOTIDE SEQUENCE</scope>
    <source>
        <strain evidence="2">Irish</strain>
        <tissue evidence="2">Whole body</tissue>
    </source>
</reference>
<evidence type="ECO:0000256" key="1">
    <source>
        <dbReference type="SAM" id="MobiDB-lite"/>
    </source>
</evidence>
<evidence type="ECO:0000313" key="3">
    <source>
        <dbReference type="Proteomes" id="UP001168990"/>
    </source>
</evidence>
<keyword evidence="3" id="KW-1185">Reference proteome</keyword>
<sequence length="244" mass="27566">MNLYLFGINDPGVLLFIFRFSSMEIISPCATLQLLRSQSHSRKHWCDSQRHEATKPPNAKNERSVSHNPTLERPTPLNVPPPPSPLAIFAKSLGYLVLCHTGFDVSRSPACVVDTVADGYDVVDDEEETMEVKVKTVAEIMMKEMVAMVEENDDDDDDDDDDDYVAVTAIMFLAEQFPCHFDDVLLEKKIQMHQGLMADDTMVDTADVIDRYCVDDVGRAHPKHDAVAMMLQLLFPTFRLILYL</sequence>
<feature type="compositionally biased region" description="Basic and acidic residues" evidence="1">
    <location>
        <begin position="46"/>
        <end position="65"/>
    </location>
</feature>
<dbReference type="AlphaFoldDB" id="A0AA39FX61"/>
<evidence type="ECO:0000313" key="2">
    <source>
        <dbReference type="EMBL" id="KAK0177313.1"/>
    </source>
</evidence>
<dbReference type="Proteomes" id="UP001168990">
    <property type="component" value="Unassembled WGS sequence"/>
</dbReference>
<organism evidence="2 3">
    <name type="scientific">Microctonus aethiopoides</name>
    <dbReference type="NCBI Taxonomy" id="144406"/>
    <lineage>
        <taxon>Eukaryota</taxon>
        <taxon>Metazoa</taxon>
        <taxon>Ecdysozoa</taxon>
        <taxon>Arthropoda</taxon>
        <taxon>Hexapoda</taxon>
        <taxon>Insecta</taxon>
        <taxon>Pterygota</taxon>
        <taxon>Neoptera</taxon>
        <taxon>Endopterygota</taxon>
        <taxon>Hymenoptera</taxon>
        <taxon>Apocrita</taxon>
        <taxon>Ichneumonoidea</taxon>
        <taxon>Braconidae</taxon>
        <taxon>Euphorinae</taxon>
        <taxon>Microctonus</taxon>
    </lineage>
</organism>
<reference evidence="2" key="1">
    <citation type="journal article" date="2023" name="bioRxiv">
        <title>Scaffold-level genome assemblies of two parasitoid biocontrol wasps reveal the parthenogenesis mechanism and an associated novel virus.</title>
        <authorList>
            <person name="Inwood S."/>
            <person name="Skelly J."/>
            <person name="Guhlin J."/>
            <person name="Harrop T."/>
            <person name="Goldson S."/>
            <person name="Dearden P."/>
        </authorList>
    </citation>
    <scope>NUCLEOTIDE SEQUENCE</scope>
    <source>
        <strain evidence="2">Irish</strain>
        <tissue evidence="2">Whole body</tissue>
    </source>
</reference>
<dbReference type="EMBL" id="JAQQBS010000001">
    <property type="protein sequence ID" value="KAK0177313.1"/>
    <property type="molecule type" value="Genomic_DNA"/>
</dbReference>
<gene>
    <name evidence="2" type="ORF">PV328_001381</name>
</gene>
<proteinExistence type="predicted"/>
<feature type="region of interest" description="Disordered" evidence="1">
    <location>
        <begin position="46"/>
        <end position="79"/>
    </location>
</feature>
<name>A0AA39FX61_9HYME</name>